<evidence type="ECO:0000313" key="9">
    <source>
        <dbReference type="EMBL" id="EWM26226.1"/>
    </source>
</evidence>
<dbReference type="InterPro" id="IPR007305">
    <property type="entry name" value="Vesicle_transpt_Got1/SFT2"/>
</dbReference>
<dbReference type="GO" id="GO:0016192">
    <property type="term" value="P:vesicle-mediated transport"/>
    <property type="evidence" value="ECO:0007669"/>
    <property type="project" value="InterPro"/>
</dbReference>
<name>W7TZX0_9STRA</name>
<keyword evidence="5 8" id="KW-1133">Transmembrane helix</keyword>
<evidence type="ECO:0000256" key="6">
    <source>
        <dbReference type="ARBA" id="ARBA00023136"/>
    </source>
</evidence>
<dbReference type="GO" id="GO:0012505">
    <property type="term" value="C:endomembrane system"/>
    <property type="evidence" value="ECO:0007669"/>
    <property type="project" value="UniProtKB-ARBA"/>
</dbReference>
<evidence type="ECO:0000256" key="5">
    <source>
        <dbReference type="ARBA" id="ARBA00022989"/>
    </source>
</evidence>
<evidence type="ECO:0000256" key="2">
    <source>
        <dbReference type="ARBA" id="ARBA00022448"/>
    </source>
</evidence>
<comment type="similarity">
    <text evidence="7 8">Belongs to the SFT2 family.</text>
</comment>
<reference evidence="9 10" key="1">
    <citation type="journal article" date="2014" name="Mol. Plant">
        <title>Chromosome Scale Genome Assembly and Transcriptome Profiling of Nannochloropsis gaditana in Nitrogen Depletion.</title>
        <authorList>
            <person name="Corteggiani Carpinelli E."/>
            <person name="Telatin A."/>
            <person name="Vitulo N."/>
            <person name="Forcato C."/>
            <person name="D'Angelo M."/>
            <person name="Schiavon R."/>
            <person name="Vezzi A."/>
            <person name="Giacometti G.M."/>
            <person name="Morosinotto T."/>
            <person name="Valle G."/>
        </authorList>
    </citation>
    <scope>NUCLEOTIDE SEQUENCE [LARGE SCALE GENOMIC DNA]</scope>
    <source>
        <strain evidence="9 10">B-31</strain>
    </source>
</reference>
<evidence type="ECO:0000256" key="7">
    <source>
        <dbReference type="ARBA" id="ARBA00025800"/>
    </source>
</evidence>
<evidence type="ECO:0000313" key="10">
    <source>
        <dbReference type="Proteomes" id="UP000019335"/>
    </source>
</evidence>
<dbReference type="GO" id="GO:0016020">
    <property type="term" value="C:membrane"/>
    <property type="evidence" value="ECO:0007669"/>
    <property type="project" value="UniProtKB-SubCell"/>
</dbReference>
<keyword evidence="6 8" id="KW-0472">Membrane</keyword>
<evidence type="ECO:0000256" key="1">
    <source>
        <dbReference type="ARBA" id="ARBA00004141"/>
    </source>
</evidence>
<comment type="caution">
    <text evidence="9">The sequence shown here is derived from an EMBL/GenBank/DDBJ whole genome shotgun (WGS) entry which is preliminary data.</text>
</comment>
<dbReference type="PANTHER" id="PTHR23137">
    <property type="entry name" value="VESICLE TRANSPORT PROTEIN-RELATED"/>
    <property type="match status" value="1"/>
</dbReference>
<dbReference type="GO" id="GO:0015031">
    <property type="term" value="P:protein transport"/>
    <property type="evidence" value="ECO:0007669"/>
    <property type="project" value="UniProtKB-KW"/>
</dbReference>
<organism evidence="9 10">
    <name type="scientific">Nannochloropsis gaditana</name>
    <dbReference type="NCBI Taxonomy" id="72520"/>
    <lineage>
        <taxon>Eukaryota</taxon>
        <taxon>Sar</taxon>
        <taxon>Stramenopiles</taxon>
        <taxon>Ochrophyta</taxon>
        <taxon>Eustigmatophyceae</taxon>
        <taxon>Eustigmatales</taxon>
        <taxon>Monodopsidaceae</taxon>
        <taxon>Nannochloropsis</taxon>
    </lineage>
</organism>
<comment type="function">
    <text evidence="8">May be involved in fusion of retrograde transport vesicles derived from an endocytic compartment with the Golgi complex.</text>
</comment>
<gene>
    <name evidence="9" type="ORF">Naga_100025g61</name>
</gene>
<proteinExistence type="inferred from homology"/>
<keyword evidence="4 8" id="KW-0653">Protein transport</keyword>
<dbReference type="Proteomes" id="UP000019335">
    <property type="component" value="Chromosome 9"/>
</dbReference>
<evidence type="ECO:0000256" key="3">
    <source>
        <dbReference type="ARBA" id="ARBA00022692"/>
    </source>
</evidence>
<sequence>MSSLYSLSLRYTGNTMKAIQNMLPGAQEESVTEEVCAMCPSLTYQQRMIGFVGCFCLGYLLSFIGTLSLISMTADGIRNFAALYVVGNIIALCSTGFLVGPKSQCKKMFDKTRRYSTILYIIMLIVVFAVALARQNVFLVLFLLIIQVLVAVWYTLSYVPFGRQAVVGCMQNTLFKPCPGAIAGMVAKKSCHHLRQRNHLWKTTTPFIYCNVVCRKPTDSAMITSTSCSSEKHRRSVDGTMPVTPSSMCLLSRQRESKRWTIHI</sequence>
<dbReference type="InterPro" id="IPR011691">
    <property type="entry name" value="Vesicle_transpt_SFT2"/>
</dbReference>
<accession>W7TZX0</accession>
<dbReference type="GO" id="GO:0005737">
    <property type="term" value="C:cytoplasm"/>
    <property type="evidence" value="ECO:0007669"/>
    <property type="project" value="UniProtKB-ARBA"/>
</dbReference>
<feature type="transmembrane region" description="Helical" evidence="8">
    <location>
        <begin position="48"/>
        <end position="74"/>
    </location>
</feature>
<evidence type="ECO:0000256" key="8">
    <source>
        <dbReference type="RuleBase" id="RU363111"/>
    </source>
</evidence>
<protein>
    <recommendedName>
        <fullName evidence="8">Vesicle transport protein</fullName>
    </recommendedName>
</protein>
<keyword evidence="2 8" id="KW-0813">Transport</keyword>
<feature type="transmembrane region" description="Helical" evidence="8">
    <location>
        <begin position="137"/>
        <end position="156"/>
    </location>
</feature>
<dbReference type="EMBL" id="AZIL01000698">
    <property type="protein sequence ID" value="EWM26226.1"/>
    <property type="molecule type" value="Genomic_DNA"/>
</dbReference>
<comment type="subcellular location">
    <subcellularLocation>
        <location evidence="1 8">Membrane</location>
        <topology evidence="1 8">Multi-pass membrane protein</topology>
    </subcellularLocation>
</comment>
<dbReference type="PANTHER" id="PTHR23137:SF6">
    <property type="entry name" value="VESICLE TRANSPORT PROTEIN"/>
    <property type="match status" value="1"/>
</dbReference>
<feature type="transmembrane region" description="Helical" evidence="8">
    <location>
        <begin position="112"/>
        <end position="131"/>
    </location>
</feature>
<keyword evidence="3 8" id="KW-0812">Transmembrane</keyword>
<evidence type="ECO:0000256" key="4">
    <source>
        <dbReference type="ARBA" id="ARBA00022927"/>
    </source>
</evidence>
<dbReference type="AlphaFoldDB" id="W7TZX0"/>
<dbReference type="OrthoDB" id="73614at2759"/>
<keyword evidence="10" id="KW-1185">Reference proteome</keyword>
<dbReference type="Pfam" id="PF04178">
    <property type="entry name" value="Got1"/>
    <property type="match status" value="1"/>
</dbReference>
<feature type="transmembrane region" description="Helical" evidence="8">
    <location>
        <begin position="80"/>
        <end position="100"/>
    </location>
</feature>